<evidence type="ECO:0000313" key="2">
    <source>
        <dbReference type="Proteomes" id="UP000548326"/>
    </source>
</evidence>
<accession>A0A841JPW7</accession>
<reference evidence="1 2" key="1">
    <citation type="submission" date="2020-08" db="EMBL/GenBank/DDBJ databases">
        <title>Genomic Encyclopedia of Type Strains, Phase IV (KMG-V): Genome sequencing to study the core and pangenomes of soil and plant-associated prokaryotes.</title>
        <authorList>
            <person name="Whitman W."/>
        </authorList>
    </citation>
    <scope>NUCLEOTIDE SEQUENCE [LARGE SCALE GENOMIC DNA]</scope>
    <source>
        <strain evidence="1 2">MP601</strain>
    </source>
</reference>
<dbReference type="AlphaFoldDB" id="A0A841JPW7"/>
<dbReference type="Proteomes" id="UP000548326">
    <property type="component" value="Unassembled WGS sequence"/>
</dbReference>
<organism evidence="1 2">
    <name type="scientific">Mucilaginibacter lappiensis</name>
    <dbReference type="NCBI Taxonomy" id="354630"/>
    <lineage>
        <taxon>Bacteria</taxon>
        <taxon>Pseudomonadati</taxon>
        <taxon>Bacteroidota</taxon>
        <taxon>Sphingobacteriia</taxon>
        <taxon>Sphingobacteriales</taxon>
        <taxon>Sphingobacteriaceae</taxon>
        <taxon>Mucilaginibacter</taxon>
    </lineage>
</organism>
<sequence length="559" mass="60089">MFNLTVRITRYTLLVLMMITSLWIISCSKKNDPNTDTKSGGAALVNVNMSAADFEDATMPNLSSSVNGEPIKRQTQKIVLANGLTLIAELSAGSAKKASTQALAAAAVVTPLANNTAYRLLAYNKATGALVKQQDYMRGVDNTMTFALDEGTYTFVAYGILGNNFPIYLPAINSPNLLSTANISGTSLGSLGNQDLMYFTTDMKVVSTDNAKIPGAPSANNLNVVLKHVFCQITTTIDAAGYKITNVNNNNLKFTKHFPTSRMKLADGSITNLGIAGNATTTSTISSTGFTATCISILNGNTTSSTLTIPAFTIGSSTTDPFTLNNVKITPGVKYNLNLTITQSDFFLNYAGQQAAAIGGQVWMRYNLGSDPNVISNPDVFPTVNALIGNYYRWGLQTPLADYTFPTTAAVNTTYPPPNPDFKAWNSTRTTDYLYYDNLPQKNTTNDPCPAGYRMPTATEYNTLISNTTQNYLGSSTQFVSKLKTNVLLTFPNGGWFNSSPGILTGLWAGGFYWTSAPGGLLYNGPSFTFITIRTSFDVNTVRCIADNSTIAIASTARQ</sequence>
<protein>
    <submittedName>
        <fullName evidence="1">Uncharacterized protein (TIGR02145 family)</fullName>
    </submittedName>
</protein>
<dbReference type="RefSeq" id="WP_183590081.1">
    <property type="nucleotide sequence ID" value="NZ_JACHCA010000028.1"/>
</dbReference>
<gene>
    <name evidence="1" type="ORF">HDF22_005797</name>
</gene>
<evidence type="ECO:0000313" key="1">
    <source>
        <dbReference type="EMBL" id="MBB6131646.1"/>
    </source>
</evidence>
<proteinExistence type="predicted"/>
<comment type="caution">
    <text evidence="1">The sequence shown here is derived from an EMBL/GenBank/DDBJ whole genome shotgun (WGS) entry which is preliminary data.</text>
</comment>
<dbReference type="EMBL" id="JACHCA010000028">
    <property type="protein sequence ID" value="MBB6131646.1"/>
    <property type="molecule type" value="Genomic_DNA"/>
</dbReference>
<name>A0A841JPW7_9SPHI</name>
<dbReference type="PROSITE" id="PS51257">
    <property type="entry name" value="PROKAR_LIPOPROTEIN"/>
    <property type="match status" value="1"/>
</dbReference>